<evidence type="ECO:0000256" key="2">
    <source>
        <dbReference type="SAM" id="Phobius"/>
    </source>
</evidence>
<evidence type="ECO:0000313" key="3">
    <source>
        <dbReference type="EMBL" id="TYG83468.1"/>
    </source>
</evidence>
<evidence type="ECO:0000256" key="1">
    <source>
        <dbReference type="SAM" id="MobiDB-lite"/>
    </source>
</evidence>
<dbReference type="Proteomes" id="UP000323506">
    <property type="component" value="Chromosome D01"/>
</dbReference>
<keyword evidence="2" id="KW-0472">Membrane</keyword>
<gene>
    <name evidence="3" type="ORF">ES288_D01G170300v1</name>
</gene>
<sequence>MQGSFGNREAAKNADWVTEAGTESRGADMEVWHERRSCARGEWLELRRLRLVLKTCLGFRFFFVFGLLNIGPDSGLVMLI</sequence>
<keyword evidence="2" id="KW-0812">Transmembrane</keyword>
<keyword evidence="2" id="KW-1133">Transmembrane helix</keyword>
<keyword evidence="4" id="KW-1185">Reference proteome</keyword>
<evidence type="ECO:0000313" key="4">
    <source>
        <dbReference type="Proteomes" id="UP000323506"/>
    </source>
</evidence>
<dbReference type="EMBL" id="CM017701">
    <property type="protein sequence ID" value="TYG83468.1"/>
    <property type="molecule type" value="Genomic_DNA"/>
</dbReference>
<reference evidence="3 4" key="1">
    <citation type="submission" date="2019-06" db="EMBL/GenBank/DDBJ databases">
        <title>WGS assembly of Gossypium darwinii.</title>
        <authorList>
            <person name="Chen Z.J."/>
            <person name="Sreedasyam A."/>
            <person name="Ando A."/>
            <person name="Song Q."/>
            <person name="De L."/>
            <person name="Hulse-Kemp A."/>
            <person name="Ding M."/>
            <person name="Ye W."/>
            <person name="Kirkbride R."/>
            <person name="Jenkins J."/>
            <person name="Plott C."/>
            <person name="Lovell J."/>
            <person name="Lin Y.-M."/>
            <person name="Vaughn R."/>
            <person name="Liu B."/>
            <person name="Li W."/>
            <person name="Simpson S."/>
            <person name="Scheffler B."/>
            <person name="Saski C."/>
            <person name="Grover C."/>
            <person name="Hu G."/>
            <person name="Conover J."/>
            <person name="Carlson J."/>
            <person name="Shu S."/>
            <person name="Boston L."/>
            <person name="Williams M."/>
            <person name="Peterson D."/>
            <person name="Mcgee K."/>
            <person name="Jones D."/>
            <person name="Wendel J."/>
            <person name="Stelly D."/>
            <person name="Grimwood J."/>
            <person name="Schmutz J."/>
        </authorList>
    </citation>
    <scope>NUCLEOTIDE SEQUENCE [LARGE SCALE GENOMIC DNA]</scope>
    <source>
        <strain evidence="3">1808015.09</strain>
    </source>
</reference>
<name>A0A5D2DR64_GOSDA</name>
<protein>
    <submittedName>
        <fullName evidence="3">Uncharacterized protein</fullName>
    </submittedName>
</protein>
<feature type="region of interest" description="Disordered" evidence="1">
    <location>
        <begin position="1"/>
        <end position="22"/>
    </location>
</feature>
<proteinExistence type="predicted"/>
<dbReference type="AlphaFoldDB" id="A0A5D2DR64"/>
<accession>A0A5D2DR64</accession>
<feature type="transmembrane region" description="Helical" evidence="2">
    <location>
        <begin position="51"/>
        <end position="70"/>
    </location>
</feature>
<organism evidence="3 4">
    <name type="scientific">Gossypium darwinii</name>
    <name type="common">Darwin's cotton</name>
    <name type="synonym">Gossypium barbadense var. darwinii</name>
    <dbReference type="NCBI Taxonomy" id="34276"/>
    <lineage>
        <taxon>Eukaryota</taxon>
        <taxon>Viridiplantae</taxon>
        <taxon>Streptophyta</taxon>
        <taxon>Embryophyta</taxon>
        <taxon>Tracheophyta</taxon>
        <taxon>Spermatophyta</taxon>
        <taxon>Magnoliopsida</taxon>
        <taxon>eudicotyledons</taxon>
        <taxon>Gunneridae</taxon>
        <taxon>Pentapetalae</taxon>
        <taxon>rosids</taxon>
        <taxon>malvids</taxon>
        <taxon>Malvales</taxon>
        <taxon>Malvaceae</taxon>
        <taxon>Malvoideae</taxon>
        <taxon>Gossypium</taxon>
    </lineage>
</organism>